<dbReference type="AlphaFoldDB" id="A0A375CKE8"/>
<sequence>MHIGHPAPLWQWKFHRTFFPYRNESMTMPTAFVTAPPMKSTTGRHLPALANLIALETTARTGSVTGAAEELCLTQSAVSKQITELEAFLGARMLNRRKGAVAPTPAGEEYLRSVRKALALLEEATLEVQSGRAAGGRLNLSVPVSLGNIWLLPRLLRFAKEQPQIQINVTTKVGPVDLESTGLDAAIMYCGGPPPRHFALKVMPLELYPVCAPELLPGGGTLARALKRMPLLHQIAALEAWPAYLQQMGIRLAHPDDGPRYGLLTMGLQAAVSGMGIALLPDYVTGEDVKAGRLLRLATEPYVSPKAYYFICLEEKRDNPAMRTFIAWLQQQSAGERQAP</sequence>
<dbReference type="Gene3D" id="3.40.190.10">
    <property type="entry name" value="Periplasmic binding protein-like II"/>
    <property type="match status" value="2"/>
</dbReference>
<gene>
    <name evidence="6" type="ORF">CBM2586_B30067</name>
</gene>
<dbReference type="GO" id="GO:0003700">
    <property type="term" value="F:DNA-binding transcription factor activity"/>
    <property type="evidence" value="ECO:0007669"/>
    <property type="project" value="InterPro"/>
</dbReference>
<evidence type="ECO:0000256" key="1">
    <source>
        <dbReference type="ARBA" id="ARBA00009437"/>
    </source>
</evidence>
<evidence type="ECO:0000256" key="2">
    <source>
        <dbReference type="ARBA" id="ARBA00023015"/>
    </source>
</evidence>
<keyword evidence="2" id="KW-0805">Transcription regulation</keyword>
<dbReference type="InterPro" id="IPR000847">
    <property type="entry name" value="LysR_HTH_N"/>
</dbReference>
<name>A0A375CKE8_9BURK</name>
<evidence type="ECO:0000256" key="4">
    <source>
        <dbReference type="ARBA" id="ARBA00023163"/>
    </source>
</evidence>
<keyword evidence="4" id="KW-0804">Transcription</keyword>
<protein>
    <submittedName>
        <fullName evidence="6">Transcriptional regulator, LysR-family</fullName>
    </submittedName>
</protein>
<dbReference type="InterPro" id="IPR005119">
    <property type="entry name" value="LysR_subst-bd"/>
</dbReference>
<evidence type="ECO:0000259" key="5">
    <source>
        <dbReference type="PROSITE" id="PS50931"/>
    </source>
</evidence>
<dbReference type="GO" id="GO:0043565">
    <property type="term" value="F:sequence-specific DNA binding"/>
    <property type="evidence" value="ECO:0007669"/>
    <property type="project" value="TreeGrafter"/>
</dbReference>
<dbReference type="PANTHER" id="PTHR30537">
    <property type="entry name" value="HTH-TYPE TRANSCRIPTIONAL REGULATOR"/>
    <property type="match status" value="1"/>
</dbReference>
<comment type="similarity">
    <text evidence="1">Belongs to the LysR transcriptional regulatory family.</text>
</comment>
<dbReference type="PRINTS" id="PR00039">
    <property type="entry name" value="HTHLYSR"/>
</dbReference>
<accession>A0A375CKE8</accession>
<organism evidence="6">
    <name type="scientific">Cupriavidus taiwanensis</name>
    <dbReference type="NCBI Taxonomy" id="164546"/>
    <lineage>
        <taxon>Bacteria</taxon>
        <taxon>Pseudomonadati</taxon>
        <taxon>Pseudomonadota</taxon>
        <taxon>Betaproteobacteria</taxon>
        <taxon>Burkholderiales</taxon>
        <taxon>Burkholderiaceae</taxon>
        <taxon>Cupriavidus</taxon>
    </lineage>
</organism>
<dbReference type="SUPFAM" id="SSF53850">
    <property type="entry name" value="Periplasmic binding protein-like II"/>
    <property type="match status" value="1"/>
</dbReference>
<evidence type="ECO:0000313" key="6">
    <source>
        <dbReference type="EMBL" id="SOY74702.1"/>
    </source>
</evidence>
<dbReference type="InterPro" id="IPR058163">
    <property type="entry name" value="LysR-type_TF_proteobact-type"/>
</dbReference>
<dbReference type="PANTHER" id="PTHR30537:SF26">
    <property type="entry name" value="GLYCINE CLEAVAGE SYSTEM TRANSCRIPTIONAL ACTIVATOR"/>
    <property type="match status" value="1"/>
</dbReference>
<reference evidence="6" key="1">
    <citation type="submission" date="2018-01" db="EMBL/GenBank/DDBJ databases">
        <authorList>
            <person name="Clerissi C."/>
        </authorList>
    </citation>
    <scope>NUCLEOTIDE SEQUENCE</scope>
    <source>
        <strain evidence="6">Cupriavidus taiwanensis LMG 19430</strain>
    </source>
</reference>
<keyword evidence="3" id="KW-0238">DNA-binding</keyword>
<proteinExistence type="inferred from homology"/>
<feature type="domain" description="HTH lysR-type" evidence="5">
    <location>
        <begin position="52"/>
        <end position="104"/>
    </location>
</feature>
<dbReference type="GO" id="GO:0006351">
    <property type="term" value="P:DNA-templated transcription"/>
    <property type="evidence" value="ECO:0007669"/>
    <property type="project" value="TreeGrafter"/>
</dbReference>
<evidence type="ECO:0000256" key="3">
    <source>
        <dbReference type="ARBA" id="ARBA00023125"/>
    </source>
</evidence>
<dbReference type="PROSITE" id="PS50931">
    <property type="entry name" value="HTH_LYSR"/>
    <property type="match status" value="1"/>
</dbReference>
<dbReference type="Pfam" id="PF00126">
    <property type="entry name" value="HTH_1"/>
    <property type="match status" value="1"/>
</dbReference>
<dbReference type="InterPro" id="IPR036390">
    <property type="entry name" value="WH_DNA-bd_sf"/>
</dbReference>
<dbReference type="Gene3D" id="1.10.10.10">
    <property type="entry name" value="Winged helix-like DNA-binding domain superfamily/Winged helix DNA-binding domain"/>
    <property type="match status" value="1"/>
</dbReference>
<dbReference type="InterPro" id="IPR036388">
    <property type="entry name" value="WH-like_DNA-bd_sf"/>
</dbReference>
<dbReference type="EMBL" id="OFSN01000021">
    <property type="protein sequence ID" value="SOY74702.1"/>
    <property type="molecule type" value="Genomic_DNA"/>
</dbReference>
<dbReference type="Pfam" id="PF03466">
    <property type="entry name" value="LysR_substrate"/>
    <property type="match status" value="1"/>
</dbReference>
<comment type="caution">
    <text evidence="6">The sequence shown here is derived from an EMBL/GenBank/DDBJ whole genome shotgun (WGS) entry which is preliminary data.</text>
</comment>
<dbReference type="CDD" id="cd08432">
    <property type="entry name" value="PBP2_GcdR_TrpI_HvrB_AmpR_like"/>
    <property type="match status" value="1"/>
</dbReference>
<dbReference type="SUPFAM" id="SSF46785">
    <property type="entry name" value="Winged helix' DNA-binding domain"/>
    <property type="match status" value="1"/>
</dbReference>
<dbReference type="Proteomes" id="UP000257016">
    <property type="component" value="Unassembled WGS sequence"/>
</dbReference>